<proteinExistence type="predicted"/>
<reference evidence="1 2" key="1">
    <citation type="submission" date="2013-12" db="EMBL/GenBank/DDBJ databases">
        <title>Draft genome sequence of Caloranaerobacter sp. H53214.</title>
        <authorList>
            <person name="Jiang L.J."/>
            <person name="Shao Z.Z."/>
            <person name="Long M.N."/>
        </authorList>
    </citation>
    <scope>NUCLEOTIDE SEQUENCE [LARGE SCALE GENOMIC DNA]</scope>
    <source>
        <strain evidence="1 2">H53214</strain>
    </source>
</reference>
<gene>
    <name evidence="1" type="ORF">Y919_10335</name>
</gene>
<name>A0A096BFR9_9FIRM</name>
<dbReference type="AlphaFoldDB" id="A0A096BFR9"/>
<comment type="caution">
    <text evidence="1">The sequence shown here is derived from an EMBL/GenBank/DDBJ whole genome shotgun (WGS) entry which is preliminary data.</text>
</comment>
<dbReference type="Proteomes" id="UP000029622">
    <property type="component" value="Unassembled WGS sequence"/>
</dbReference>
<evidence type="ECO:0000313" key="1">
    <source>
        <dbReference type="EMBL" id="KGG79717.1"/>
    </source>
</evidence>
<evidence type="ECO:0000313" key="2">
    <source>
        <dbReference type="Proteomes" id="UP000029622"/>
    </source>
</evidence>
<organism evidence="1 2">
    <name type="scientific">Caloranaerobacter azorensis H53214</name>
    <dbReference type="NCBI Taxonomy" id="1156417"/>
    <lineage>
        <taxon>Bacteria</taxon>
        <taxon>Bacillati</taxon>
        <taxon>Bacillota</taxon>
        <taxon>Tissierellia</taxon>
        <taxon>Tissierellales</taxon>
        <taxon>Thermohalobacteraceae</taxon>
        <taxon>Caloranaerobacter</taxon>
    </lineage>
</organism>
<sequence>MKVEINLRRAVLKSIIVKGESLEDILNIEYQEVIKDNGKAKIYRDGNGIFPILSSEIEKVELL</sequence>
<dbReference type="EMBL" id="AZTB01000064">
    <property type="protein sequence ID" value="KGG79717.1"/>
    <property type="molecule type" value="Genomic_DNA"/>
</dbReference>
<protein>
    <submittedName>
        <fullName evidence="1">Uncharacterized protein</fullName>
    </submittedName>
</protein>
<accession>A0A096BFR9</accession>